<evidence type="ECO:0000256" key="1">
    <source>
        <dbReference type="SAM" id="Phobius"/>
    </source>
</evidence>
<proteinExistence type="predicted"/>
<accession>A0A1G7DEG6</accession>
<evidence type="ECO:0000313" key="2">
    <source>
        <dbReference type="EMBL" id="SDE49927.1"/>
    </source>
</evidence>
<feature type="transmembrane region" description="Helical" evidence="1">
    <location>
        <begin position="82"/>
        <end position="107"/>
    </location>
</feature>
<gene>
    <name evidence="2" type="ORF">SAMN04488105_104173</name>
</gene>
<keyword evidence="1" id="KW-1133">Transmembrane helix</keyword>
<keyword evidence="3" id="KW-1185">Reference proteome</keyword>
<feature type="transmembrane region" description="Helical" evidence="1">
    <location>
        <begin position="43"/>
        <end position="62"/>
    </location>
</feature>
<dbReference type="EMBL" id="FNAV01000004">
    <property type="protein sequence ID" value="SDE49927.1"/>
    <property type="molecule type" value="Genomic_DNA"/>
</dbReference>
<protein>
    <submittedName>
        <fullName evidence="2">Uncharacterized protein</fullName>
    </submittedName>
</protein>
<keyword evidence="1" id="KW-0472">Membrane</keyword>
<keyword evidence="1" id="KW-0812">Transmembrane</keyword>
<evidence type="ECO:0000313" key="3">
    <source>
        <dbReference type="Proteomes" id="UP000198994"/>
    </source>
</evidence>
<sequence>MRQYAFRKMTHDDFVARVERVDPRFIRDGGAHPEVQVRSSHPWMYLLMGFGWAYLTISAARNRDGIQESLTQGSLPTHLHGYVFYALAALLAASAVFLAAHVLRYALARRNRVTRSNSGGLLAGAIFAATLVHTPPGLFEAGLGLIDESSRGFIAATSEGVRQAMPTQITSVAFVSSKGF</sequence>
<dbReference type="AlphaFoldDB" id="A0A1G7DEG6"/>
<name>A0A1G7DEG6_9RHOB</name>
<reference evidence="3" key="1">
    <citation type="submission" date="2016-10" db="EMBL/GenBank/DDBJ databases">
        <authorList>
            <person name="Varghese N."/>
            <person name="Submissions S."/>
        </authorList>
    </citation>
    <scope>NUCLEOTIDE SEQUENCE [LARGE SCALE GENOMIC DNA]</scope>
    <source>
        <strain evidence="3">DSM 10146</strain>
    </source>
</reference>
<dbReference type="OrthoDB" id="7844799at2"/>
<dbReference type="Proteomes" id="UP000198994">
    <property type="component" value="Unassembled WGS sequence"/>
</dbReference>
<organism evidence="2 3">
    <name type="scientific">Salipiger thiooxidans</name>
    <dbReference type="NCBI Taxonomy" id="282683"/>
    <lineage>
        <taxon>Bacteria</taxon>
        <taxon>Pseudomonadati</taxon>
        <taxon>Pseudomonadota</taxon>
        <taxon>Alphaproteobacteria</taxon>
        <taxon>Rhodobacterales</taxon>
        <taxon>Roseobacteraceae</taxon>
        <taxon>Salipiger</taxon>
    </lineage>
</organism>